<evidence type="ECO:0000256" key="1">
    <source>
        <dbReference type="SAM" id="MobiDB-lite"/>
    </source>
</evidence>
<dbReference type="EMBL" id="CP144700">
    <property type="protein sequence ID" value="WVZ25698.1"/>
    <property type="molecule type" value="Genomic_DNA"/>
</dbReference>
<proteinExistence type="predicted"/>
<organism evidence="2 3">
    <name type="scientific">Vigna mungo</name>
    <name type="common">Black gram</name>
    <name type="synonym">Phaseolus mungo</name>
    <dbReference type="NCBI Taxonomy" id="3915"/>
    <lineage>
        <taxon>Eukaryota</taxon>
        <taxon>Viridiplantae</taxon>
        <taxon>Streptophyta</taxon>
        <taxon>Embryophyta</taxon>
        <taxon>Tracheophyta</taxon>
        <taxon>Spermatophyta</taxon>
        <taxon>Magnoliopsida</taxon>
        <taxon>eudicotyledons</taxon>
        <taxon>Gunneridae</taxon>
        <taxon>Pentapetalae</taxon>
        <taxon>rosids</taxon>
        <taxon>fabids</taxon>
        <taxon>Fabales</taxon>
        <taxon>Fabaceae</taxon>
        <taxon>Papilionoideae</taxon>
        <taxon>50 kb inversion clade</taxon>
        <taxon>NPAAA clade</taxon>
        <taxon>indigoferoid/millettioid clade</taxon>
        <taxon>Phaseoleae</taxon>
        <taxon>Vigna</taxon>
    </lineage>
</organism>
<evidence type="ECO:0000313" key="2">
    <source>
        <dbReference type="EMBL" id="WVZ25698.1"/>
    </source>
</evidence>
<evidence type="ECO:0000313" key="3">
    <source>
        <dbReference type="Proteomes" id="UP001374535"/>
    </source>
</evidence>
<dbReference type="AlphaFoldDB" id="A0AAQ3SDZ7"/>
<reference evidence="2 3" key="1">
    <citation type="journal article" date="2023" name="Life. Sci Alliance">
        <title>Evolutionary insights into 3D genome organization and epigenetic landscape of Vigna mungo.</title>
        <authorList>
            <person name="Junaid A."/>
            <person name="Singh B."/>
            <person name="Bhatia S."/>
        </authorList>
    </citation>
    <scope>NUCLEOTIDE SEQUENCE [LARGE SCALE GENOMIC DNA]</scope>
    <source>
        <strain evidence="2">Urdbean</strain>
    </source>
</reference>
<dbReference type="Proteomes" id="UP001374535">
    <property type="component" value="Chromosome 1"/>
</dbReference>
<protein>
    <submittedName>
        <fullName evidence="2">Uncharacterized protein</fullName>
    </submittedName>
</protein>
<gene>
    <name evidence="2" type="ORF">V8G54_004242</name>
</gene>
<sequence length="130" mass="15208">MPPPTEAQPWKTKNYTIKTKILNYSRSYMVSSNIARKIADEYGPHRCRTICIGNLENLYAVTEIMVTNGFLKSCTKHTQLWSNITSTLELINNPHIDMDNLCTQQPLQKQSKTEKEEEEEEEEEENYIFF</sequence>
<keyword evidence="3" id="KW-1185">Reference proteome</keyword>
<name>A0AAQ3SDZ7_VIGMU</name>
<feature type="region of interest" description="Disordered" evidence="1">
    <location>
        <begin position="105"/>
        <end position="130"/>
    </location>
</feature>
<feature type="compositionally biased region" description="Acidic residues" evidence="1">
    <location>
        <begin position="116"/>
        <end position="130"/>
    </location>
</feature>
<accession>A0AAQ3SDZ7</accession>